<evidence type="ECO:0000256" key="6">
    <source>
        <dbReference type="ARBA" id="ARBA00023242"/>
    </source>
</evidence>
<dbReference type="PANTHER" id="PTHR10390:SF69">
    <property type="entry name" value="HOMEOBOX DOMAIN-CONTAINING PROTEIN"/>
    <property type="match status" value="1"/>
</dbReference>
<dbReference type="Proteomes" id="UP000515154">
    <property type="component" value="Unplaced"/>
</dbReference>
<evidence type="ECO:0000256" key="8">
    <source>
        <dbReference type="RuleBase" id="RU000682"/>
    </source>
</evidence>
<feature type="DNA-binding region" description="Homeobox" evidence="7">
    <location>
        <begin position="194"/>
        <end position="253"/>
    </location>
</feature>
<evidence type="ECO:0000256" key="2">
    <source>
        <dbReference type="ARBA" id="ARBA00008161"/>
    </source>
</evidence>
<evidence type="ECO:0000256" key="4">
    <source>
        <dbReference type="ARBA" id="ARBA00023125"/>
    </source>
</evidence>
<evidence type="ECO:0000259" key="9">
    <source>
        <dbReference type="PROSITE" id="PS50071"/>
    </source>
</evidence>
<proteinExistence type="inferred from homology"/>
<dbReference type="GO" id="GO:0000978">
    <property type="term" value="F:RNA polymerase II cis-regulatory region sequence-specific DNA binding"/>
    <property type="evidence" value="ECO:0007669"/>
    <property type="project" value="TreeGrafter"/>
</dbReference>
<dbReference type="PROSITE" id="PS50071">
    <property type="entry name" value="HOMEOBOX_2"/>
    <property type="match status" value="1"/>
</dbReference>
<dbReference type="SMART" id="SM00389">
    <property type="entry name" value="HOX"/>
    <property type="match status" value="1"/>
</dbReference>
<keyword evidence="6 7" id="KW-0539">Nucleus</keyword>
<dbReference type="Pfam" id="PF00046">
    <property type="entry name" value="Homeodomain"/>
    <property type="match status" value="1"/>
</dbReference>
<dbReference type="AlphaFoldDB" id="A0A7E6EIX0"/>
<comment type="subcellular location">
    <subcellularLocation>
        <location evidence="1 7 8">Nucleus</location>
    </subcellularLocation>
</comment>
<dbReference type="SUPFAM" id="SSF46689">
    <property type="entry name" value="Homeodomain-like"/>
    <property type="match status" value="1"/>
</dbReference>
<dbReference type="InterPro" id="IPR009057">
    <property type="entry name" value="Homeodomain-like_sf"/>
</dbReference>
<dbReference type="GO" id="GO:0005667">
    <property type="term" value="C:transcription regulator complex"/>
    <property type="evidence" value="ECO:0007669"/>
    <property type="project" value="TreeGrafter"/>
</dbReference>
<dbReference type="Pfam" id="PF16878">
    <property type="entry name" value="SIX1_SD"/>
    <property type="match status" value="1"/>
</dbReference>
<dbReference type="KEGG" id="osn:118761199"/>
<feature type="domain" description="Homeobox" evidence="9">
    <location>
        <begin position="192"/>
        <end position="252"/>
    </location>
</feature>
<evidence type="ECO:0000313" key="10">
    <source>
        <dbReference type="Proteomes" id="UP000515154"/>
    </source>
</evidence>
<dbReference type="GO" id="GO:0000981">
    <property type="term" value="F:DNA-binding transcription factor activity, RNA polymerase II-specific"/>
    <property type="evidence" value="ECO:0007669"/>
    <property type="project" value="TreeGrafter"/>
</dbReference>
<gene>
    <name evidence="11" type="primary">LOC118761199</name>
</gene>
<evidence type="ECO:0000256" key="1">
    <source>
        <dbReference type="ARBA" id="ARBA00004123"/>
    </source>
</evidence>
<reference evidence="11" key="1">
    <citation type="submission" date="2025-08" db="UniProtKB">
        <authorList>
            <consortium name="RefSeq"/>
        </authorList>
    </citation>
    <scope>IDENTIFICATION</scope>
</reference>
<dbReference type="InterPro" id="IPR001356">
    <property type="entry name" value="HD"/>
</dbReference>
<accession>A0A7E6EIX0</accession>
<keyword evidence="10" id="KW-1185">Reference proteome</keyword>
<dbReference type="GO" id="GO:0005634">
    <property type="term" value="C:nucleus"/>
    <property type="evidence" value="ECO:0007669"/>
    <property type="project" value="UniProtKB-SubCell"/>
</dbReference>
<name>A0A7E6EIX0_9MOLL</name>
<keyword evidence="3" id="KW-0217">Developmental protein</keyword>
<dbReference type="RefSeq" id="XP_036354822.1">
    <property type="nucleotide sequence ID" value="XM_036498929.1"/>
</dbReference>
<dbReference type="FunFam" id="1.10.10.60:FF:000046">
    <property type="entry name" value="SIX homeobox 3"/>
    <property type="match status" value="1"/>
</dbReference>
<protein>
    <submittedName>
        <fullName evidence="11">Homeobox protein SIX6-like</fullName>
    </submittedName>
</protein>
<evidence type="ECO:0000256" key="5">
    <source>
        <dbReference type="ARBA" id="ARBA00023155"/>
    </source>
</evidence>
<keyword evidence="4 7" id="KW-0238">DNA-binding</keyword>
<dbReference type="CDD" id="cd00086">
    <property type="entry name" value="homeodomain"/>
    <property type="match status" value="1"/>
</dbReference>
<evidence type="ECO:0000313" key="11">
    <source>
        <dbReference type="RefSeq" id="XP_036354822.1"/>
    </source>
</evidence>
<keyword evidence="5 7" id="KW-0371">Homeobox</keyword>
<dbReference type="PANTHER" id="PTHR10390">
    <property type="entry name" value="HOMEOBOX PROTEIN SIX"/>
    <property type="match status" value="1"/>
</dbReference>
<dbReference type="InterPro" id="IPR031701">
    <property type="entry name" value="SIX1_SD"/>
</dbReference>
<dbReference type="Gene3D" id="1.10.10.60">
    <property type="entry name" value="Homeodomain-like"/>
    <property type="match status" value="1"/>
</dbReference>
<comment type="similarity">
    <text evidence="2">Belongs to the SIX/Sine oculis homeobox family.</text>
</comment>
<evidence type="ECO:0000256" key="7">
    <source>
        <dbReference type="PROSITE-ProRule" id="PRU00108"/>
    </source>
</evidence>
<evidence type="ECO:0000256" key="3">
    <source>
        <dbReference type="ARBA" id="ARBA00022473"/>
    </source>
</evidence>
<organism evidence="10 11">
    <name type="scientific">Octopus sinensis</name>
    <name type="common">East Asian common octopus</name>
    <dbReference type="NCBI Taxonomy" id="2607531"/>
    <lineage>
        <taxon>Eukaryota</taxon>
        <taxon>Metazoa</taxon>
        <taxon>Spiralia</taxon>
        <taxon>Lophotrochozoa</taxon>
        <taxon>Mollusca</taxon>
        <taxon>Cephalopoda</taxon>
        <taxon>Coleoidea</taxon>
        <taxon>Octopodiformes</taxon>
        <taxon>Octopoda</taxon>
        <taxon>Incirrata</taxon>
        <taxon>Octopodidae</taxon>
        <taxon>Octopus</taxon>
    </lineage>
</organism>
<sequence>MTSNNTPHSTREAKDFSLDSLDIVPPHTPSQIFMTYEKAQETINFIYMMNKTLWQMMQYCDTWTEGSHDLNKFIEQMDKSCQEMEPQSVEEIEKHILYLEQFGAVHQNLHSLIQSRDSLVRLKALVCLKRQLYSQVYALIENHHFQKDNYYKMQNLWYDSKYSEIAQARGRSLCAVDKYRIRKKYPCPKTIWDGQHRSHSFKDDIRRVLKDSYLRDNYPSPSNKVELASCTGLTVTQVGNWFKNKRQRDRSSKR</sequence>